<accession>A0A1A0HG72</accession>
<dbReference type="InterPro" id="IPR000719">
    <property type="entry name" value="Prot_kinase_dom"/>
</dbReference>
<dbReference type="STRING" id="869754.A0A1A0HG72"/>
<feature type="region of interest" description="Disordered" evidence="11">
    <location>
        <begin position="697"/>
        <end position="748"/>
    </location>
</feature>
<evidence type="ECO:0000256" key="8">
    <source>
        <dbReference type="ARBA" id="ARBA00047899"/>
    </source>
</evidence>
<comment type="catalytic activity">
    <reaction evidence="8">
        <text>L-threonyl-[protein] + ATP = O-phospho-L-threonyl-[protein] + ADP + H(+)</text>
        <dbReference type="Rhea" id="RHEA:46608"/>
        <dbReference type="Rhea" id="RHEA-COMP:11060"/>
        <dbReference type="Rhea" id="RHEA-COMP:11605"/>
        <dbReference type="ChEBI" id="CHEBI:15378"/>
        <dbReference type="ChEBI" id="CHEBI:30013"/>
        <dbReference type="ChEBI" id="CHEBI:30616"/>
        <dbReference type="ChEBI" id="CHEBI:61977"/>
        <dbReference type="ChEBI" id="CHEBI:456216"/>
        <dbReference type="EC" id="2.7.11.1"/>
    </reaction>
</comment>
<feature type="compositionally biased region" description="Polar residues" evidence="11">
    <location>
        <begin position="489"/>
        <end position="503"/>
    </location>
</feature>
<dbReference type="PROSITE" id="PS00107">
    <property type="entry name" value="PROTEIN_KINASE_ATP"/>
    <property type="match status" value="1"/>
</dbReference>
<feature type="region of interest" description="Disordered" evidence="11">
    <location>
        <begin position="473"/>
        <end position="584"/>
    </location>
</feature>
<evidence type="ECO:0000256" key="11">
    <source>
        <dbReference type="SAM" id="MobiDB-lite"/>
    </source>
</evidence>
<dbReference type="InterPro" id="IPR017441">
    <property type="entry name" value="Protein_kinase_ATP_BS"/>
</dbReference>
<dbReference type="GO" id="GO:0000131">
    <property type="term" value="C:incipient cellular bud site"/>
    <property type="evidence" value="ECO:0007669"/>
    <property type="project" value="EnsemblFungi"/>
</dbReference>
<feature type="domain" description="Protein kinase" evidence="12">
    <location>
        <begin position="7"/>
        <end position="266"/>
    </location>
</feature>
<keyword evidence="5 10" id="KW-0547">Nucleotide-binding</keyword>
<keyword evidence="7 10" id="KW-0067">ATP-binding</keyword>
<evidence type="ECO:0000256" key="1">
    <source>
        <dbReference type="ARBA" id="ARBA00008874"/>
    </source>
</evidence>
<dbReference type="GO" id="GO:0005737">
    <property type="term" value="C:cytoplasm"/>
    <property type="evidence" value="ECO:0007669"/>
    <property type="project" value="TreeGrafter"/>
</dbReference>
<dbReference type="OrthoDB" id="248923at2759"/>
<dbReference type="PROSITE" id="PS50011">
    <property type="entry name" value="PROTEIN_KINASE_DOM"/>
    <property type="match status" value="1"/>
</dbReference>
<evidence type="ECO:0000256" key="10">
    <source>
        <dbReference type="PROSITE-ProRule" id="PRU10141"/>
    </source>
</evidence>
<dbReference type="PANTHER" id="PTHR48012:SF10">
    <property type="entry name" value="FI20177P1"/>
    <property type="match status" value="1"/>
</dbReference>
<dbReference type="Proteomes" id="UP000092555">
    <property type="component" value="Unassembled WGS sequence"/>
</dbReference>
<name>A0A1A0HG72_9ASCO</name>
<proteinExistence type="inferred from homology"/>
<keyword evidence="4" id="KW-0808">Transferase</keyword>
<keyword evidence="3" id="KW-0723">Serine/threonine-protein kinase</keyword>
<evidence type="ECO:0000256" key="5">
    <source>
        <dbReference type="ARBA" id="ARBA00022741"/>
    </source>
</evidence>
<evidence type="ECO:0000256" key="9">
    <source>
        <dbReference type="ARBA" id="ARBA00048679"/>
    </source>
</evidence>
<dbReference type="PROSITE" id="PS00108">
    <property type="entry name" value="PROTEIN_KINASE_ST"/>
    <property type="match status" value="1"/>
</dbReference>
<comment type="caution">
    <text evidence="13">The sequence shown here is derived from an EMBL/GenBank/DDBJ whole genome shotgun (WGS) entry which is preliminary data.</text>
</comment>
<dbReference type="PANTHER" id="PTHR48012">
    <property type="entry name" value="STERILE20-LIKE KINASE, ISOFORM B-RELATED"/>
    <property type="match status" value="1"/>
</dbReference>
<dbReference type="InterPro" id="IPR011009">
    <property type="entry name" value="Kinase-like_dom_sf"/>
</dbReference>
<evidence type="ECO:0000256" key="7">
    <source>
        <dbReference type="ARBA" id="ARBA00022840"/>
    </source>
</evidence>
<dbReference type="FunFam" id="1.10.510.10:FF:000499">
    <property type="entry name" value="Serine/threonine-protein kinase KIC1"/>
    <property type="match status" value="1"/>
</dbReference>
<dbReference type="GO" id="GO:0005933">
    <property type="term" value="C:cellular bud"/>
    <property type="evidence" value="ECO:0007669"/>
    <property type="project" value="EnsemblFungi"/>
</dbReference>
<feature type="compositionally biased region" description="Basic and acidic residues" evidence="11">
    <location>
        <begin position="699"/>
        <end position="716"/>
    </location>
</feature>
<feature type="compositionally biased region" description="Polar residues" evidence="11">
    <location>
        <begin position="733"/>
        <end position="744"/>
    </location>
</feature>
<feature type="region of interest" description="Disordered" evidence="11">
    <location>
        <begin position="637"/>
        <end position="656"/>
    </location>
</feature>
<dbReference type="InterPro" id="IPR008271">
    <property type="entry name" value="Ser/Thr_kinase_AS"/>
</dbReference>
<gene>
    <name evidence="13" type="ORF">METBIDRAFT_35746</name>
</gene>
<evidence type="ECO:0000256" key="6">
    <source>
        <dbReference type="ARBA" id="ARBA00022777"/>
    </source>
</evidence>
<dbReference type="EMBL" id="LXTC01000001">
    <property type="protein sequence ID" value="OBA22877.1"/>
    <property type="molecule type" value="Genomic_DNA"/>
</dbReference>
<dbReference type="RefSeq" id="XP_018713358.1">
    <property type="nucleotide sequence ID" value="XM_018856650.1"/>
</dbReference>
<feature type="binding site" evidence="10">
    <location>
        <position position="36"/>
    </location>
    <ligand>
        <name>ATP</name>
        <dbReference type="ChEBI" id="CHEBI:30616"/>
    </ligand>
</feature>
<dbReference type="AlphaFoldDB" id="A0A1A0HG72"/>
<comment type="similarity">
    <text evidence="1">Belongs to the protein kinase superfamily. STE Ser/Thr protein kinase family. STE20 subfamily.</text>
</comment>
<dbReference type="GO" id="GO:0005524">
    <property type="term" value="F:ATP binding"/>
    <property type="evidence" value="ECO:0007669"/>
    <property type="project" value="UniProtKB-UniRule"/>
</dbReference>
<reference evidence="13 14" key="1">
    <citation type="submission" date="2016-05" db="EMBL/GenBank/DDBJ databases">
        <title>Comparative genomics of biotechnologically important yeasts.</title>
        <authorList>
            <consortium name="DOE Joint Genome Institute"/>
            <person name="Riley R."/>
            <person name="Haridas S."/>
            <person name="Wolfe K.H."/>
            <person name="Lopes M.R."/>
            <person name="Hittinger C.T."/>
            <person name="Goker M."/>
            <person name="Salamov A."/>
            <person name="Wisecaver J."/>
            <person name="Long T.M."/>
            <person name="Aerts A.L."/>
            <person name="Barry K."/>
            <person name="Choi C."/>
            <person name="Clum A."/>
            <person name="Coughlan A.Y."/>
            <person name="Deshpande S."/>
            <person name="Douglass A.P."/>
            <person name="Hanson S.J."/>
            <person name="Klenk H.-P."/>
            <person name="LaButti K."/>
            <person name="Lapidus A."/>
            <person name="Lindquist E."/>
            <person name="Lipzen A."/>
            <person name="Meier-kolthoff J.P."/>
            <person name="Ohm R.A."/>
            <person name="Otillar R.P."/>
            <person name="Pangilinan J."/>
            <person name="Peng Y."/>
            <person name="Rokas A."/>
            <person name="Rosa C.A."/>
            <person name="Scheuner C."/>
            <person name="Sibirny A.A."/>
            <person name="Slot J.C."/>
            <person name="Stielow J.B."/>
            <person name="Sun H."/>
            <person name="Kurtzman C.P."/>
            <person name="Blackwell M."/>
            <person name="Grigoriev I.V."/>
            <person name="Jeffries T.W."/>
        </authorList>
    </citation>
    <scope>NUCLEOTIDE SEQUENCE [LARGE SCALE GENOMIC DNA]</scope>
    <source>
        <strain evidence="13 14">NRRL YB-4993</strain>
    </source>
</reference>
<organism evidence="13 14">
    <name type="scientific">Metschnikowia bicuspidata var. bicuspidata NRRL YB-4993</name>
    <dbReference type="NCBI Taxonomy" id="869754"/>
    <lineage>
        <taxon>Eukaryota</taxon>
        <taxon>Fungi</taxon>
        <taxon>Dikarya</taxon>
        <taxon>Ascomycota</taxon>
        <taxon>Saccharomycotina</taxon>
        <taxon>Pichiomycetes</taxon>
        <taxon>Metschnikowiaceae</taxon>
        <taxon>Metschnikowia</taxon>
    </lineage>
</organism>
<evidence type="ECO:0000313" key="13">
    <source>
        <dbReference type="EMBL" id="OBA22877.1"/>
    </source>
</evidence>
<dbReference type="GeneID" id="30029626"/>
<dbReference type="GO" id="GO:0043332">
    <property type="term" value="C:mating projection tip"/>
    <property type="evidence" value="ECO:0007669"/>
    <property type="project" value="EnsemblFungi"/>
</dbReference>
<evidence type="ECO:0000256" key="4">
    <source>
        <dbReference type="ARBA" id="ARBA00022679"/>
    </source>
</evidence>
<sequence>MLSTAAYQRTKVIGRGKFGVVYKGYHKQTKKTVAIKVLDLDTKYDEVVDVQQEIQFLADLKNSPNVTHYYGLFLDDTKLWIIMDYCEGGSMRTLLKGGLFEERYIGVIVREVLMALLAVHKIGVIHRDLKAANILVTNEGHVQLCDFGVAAQLTANSAKRTTIAGTPFWMAPEVIREGDHYNFKADIWSLGITIYELATGNPPYCDKSATWAMTMIEKQAPPRLEGREYPSALKECIALCLDESPNERPSADELFKCKLVKQYKSLPTSTLKELISRYLLWRDHHSSRESLFISSGSDDEVTANSDRLLVKWDFDSLSSKEYIVANDINTYNANDHPRFDSEENEDDQYTMTADTINCKYQAPEARFNDVITSRTHLGMRSSSINLVTNNVNHVPKSLISLFEEEDSPNMEPFTSGSLQFEVPRLPSMSAPDSLLLNSPTIEIPDMESMSRIGLEQKTLSQLNLAAFRSISRHQSPQNTFPKLNKPPALTSQYGGNSSSTNSSRQRKKTISNSGSSVSAGTKTSLEETQGPQTPPNVADNIGKKTPSPVFTFNGSFTDSSITNSPSKSMRPLQSSNNPMLQPINFKLNSDHASSKNVNVATSPTNVSSTNHTSSGASMASNFSSMMSMSAQANGVTTKPQSKKEKPSLKIQMPVPSSSHKIVSMLGSEGSEFKRPNDNVNQFGINPALVSNVASMTPVTEKDNQIEEQNDGKDKSGETIQFQRQKKSAMATPGSKSTPLSSSFPIQPPAGGTFSRPNVFSVLKSFSSKENPKFPIIPSLHGDLFMDSTPTNKIVNELENMVTLFIQGLESLESSL</sequence>
<keyword evidence="14" id="KW-1185">Reference proteome</keyword>
<dbReference type="Pfam" id="PF00069">
    <property type="entry name" value="Pkinase"/>
    <property type="match status" value="1"/>
</dbReference>
<dbReference type="SMART" id="SM00220">
    <property type="entry name" value="S_TKc"/>
    <property type="match status" value="1"/>
</dbReference>
<feature type="compositionally biased region" description="Polar residues" evidence="11">
    <location>
        <begin position="510"/>
        <end position="531"/>
    </location>
</feature>
<feature type="compositionally biased region" description="Polar residues" evidence="11">
    <location>
        <begin position="548"/>
        <end position="579"/>
    </location>
</feature>
<dbReference type="EC" id="2.7.11.1" evidence="2"/>
<comment type="catalytic activity">
    <reaction evidence="9">
        <text>L-seryl-[protein] + ATP = O-phospho-L-seryl-[protein] + ADP + H(+)</text>
        <dbReference type="Rhea" id="RHEA:17989"/>
        <dbReference type="Rhea" id="RHEA-COMP:9863"/>
        <dbReference type="Rhea" id="RHEA-COMP:11604"/>
        <dbReference type="ChEBI" id="CHEBI:15378"/>
        <dbReference type="ChEBI" id="CHEBI:29999"/>
        <dbReference type="ChEBI" id="CHEBI:30616"/>
        <dbReference type="ChEBI" id="CHEBI:83421"/>
        <dbReference type="ChEBI" id="CHEBI:456216"/>
        <dbReference type="EC" id="2.7.11.1"/>
    </reaction>
</comment>
<dbReference type="GO" id="GO:0007118">
    <property type="term" value="P:budding cell apical bud growth"/>
    <property type="evidence" value="ECO:0007669"/>
    <property type="project" value="EnsemblFungi"/>
</dbReference>
<evidence type="ECO:0000259" key="12">
    <source>
        <dbReference type="PROSITE" id="PS50011"/>
    </source>
</evidence>
<dbReference type="GO" id="GO:0031505">
    <property type="term" value="P:fungal-type cell wall organization"/>
    <property type="evidence" value="ECO:0007669"/>
    <property type="project" value="EnsemblFungi"/>
</dbReference>
<dbReference type="InterPro" id="IPR050629">
    <property type="entry name" value="STE20/SPS1-PAK"/>
</dbReference>
<dbReference type="GO" id="GO:0004674">
    <property type="term" value="F:protein serine/threonine kinase activity"/>
    <property type="evidence" value="ECO:0007669"/>
    <property type="project" value="UniProtKB-KW"/>
</dbReference>
<evidence type="ECO:0000313" key="14">
    <source>
        <dbReference type="Proteomes" id="UP000092555"/>
    </source>
</evidence>
<dbReference type="Gene3D" id="1.10.510.10">
    <property type="entry name" value="Transferase(Phosphotransferase) domain 1"/>
    <property type="match status" value="1"/>
</dbReference>
<keyword evidence="6 13" id="KW-0418">Kinase</keyword>
<dbReference type="GO" id="GO:0030447">
    <property type="term" value="P:filamentous growth"/>
    <property type="evidence" value="ECO:0007669"/>
    <property type="project" value="UniProtKB-ARBA"/>
</dbReference>
<dbReference type="SUPFAM" id="SSF56112">
    <property type="entry name" value="Protein kinase-like (PK-like)"/>
    <property type="match status" value="1"/>
</dbReference>
<evidence type="ECO:0000256" key="3">
    <source>
        <dbReference type="ARBA" id="ARBA00022527"/>
    </source>
</evidence>
<protein>
    <recommendedName>
        <fullName evidence="2">non-specific serine/threonine protein kinase</fullName>
        <ecNumber evidence="2">2.7.11.1</ecNumber>
    </recommendedName>
</protein>
<evidence type="ECO:0000256" key="2">
    <source>
        <dbReference type="ARBA" id="ARBA00012513"/>
    </source>
</evidence>